<feature type="compositionally biased region" description="Polar residues" evidence="1">
    <location>
        <begin position="53"/>
        <end position="62"/>
    </location>
</feature>
<feature type="region of interest" description="Disordered" evidence="1">
    <location>
        <begin position="41"/>
        <end position="62"/>
    </location>
</feature>
<name>A0A0I9S8P3_BACFG</name>
<organism evidence="3">
    <name type="scientific">Bacteroides fragilis</name>
    <dbReference type="NCBI Taxonomy" id="817"/>
    <lineage>
        <taxon>Bacteria</taxon>
        <taxon>Pseudomonadati</taxon>
        <taxon>Bacteroidota</taxon>
        <taxon>Bacteroidia</taxon>
        <taxon>Bacteroidales</taxon>
        <taxon>Bacteroidaceae</taxon>
        <taxon>Bacteroides</taxon>
    </lineage>
</organism>
<accession>A0A0I9S8P3</accession>
<dbReference type="RefSeq" id="WP_044300645.1">
    <property type="nucleotide sequence ID" value="NZ_CAEUHN010000012.1"/>
</dbReference>
<reference evidence="3" key="1">
    <citation type="book" date="2014" name="THE 24TH EUROPEAN CONGRESS OF CLINICAL MICROBIOLOGY AND INFECTIOUS DISEASES" publisher="ECCMID 2014" city="Barcelona, Spain">
        <title>Identification of resistance genes in three multidrug-resistant Bacteroides fragilis isolates by whole genome sequencing.</title>
        <editorList>
            <person name="Unknown"/>
            <person name="A."/>
        </editorList>
        <authorList>
            <person name="Sydenham T.V."/>
            <person name="Hasman H."/>
            <person name="Wang M."/>
            <person name="Soki J."/>
            <person name="Nagy E."/>
            <person name="Justesen U.S."/>
        </authorList>
    </citation>
    <scope>NUCLEOTIDE SEQUENCE</scope>
    <source>
        <strain evidence="3">DCMOUH0018B</strain>
    </source>
</reference>
<evidence type="ECO:0000256" key="2">
    <source>
        <dbReference type="SAM" id="SignalP"/>
    </source>
</evidence>
<keyword evidence="2" id="KW-0732">Signal</keyword>
<comment type="caution">
    <text evidence="3">The sequence shown here is derived from an EMBL/GenBank/DDBJ whole genome shotgun (WGS) entry which is preliminary data.</text>
</comment>
<reference evidence="3" key="2">
    <citation type="submission" date="2014-07" db="EMBL/GenBank/DDBJ databases">
        <title>Genetics and epidemiology of antimicrobial resistance in B. fragilis group.</title>
        <authorList>
            <person name="Sydenham T.V."/>
            <person name="Hasman H."/>
            <person name="Kemp M."/>
            <person name="Justesen U.S."/>
        </authorList>
    </citation>
    <scope>NUCLEOTIDE SEQUENCE [LARGE SCALE GENOMIC DNA]</scope>
    <source>
        <strain evidence="3">DCMOUH0018B</strain>
    </source>
</reference>
<proteinExistence type="predicted"/>
<sequence>MITSKIYSTFILAIMSTIAFAQTEQPQDSVTGHSRTVPEIRQELHHSDRKIQSDNNLPEETLHSATGDSMTFRMPHIENIPSGWIIPQLGTSFNPFIWDYNRYNEFDLSGNSYLSTFSNHNTYLSIGTIIKAGAVYSFTPNDRWTFSGGIYVAQYTMPSLRIPTAPMAGSRFDAGINGNITYRLTDHLYLNVFGQYSLNGQRNSKMGYMVPDLYMQSHFGGTLDYMFNDKLGITGGAVHEFNPIKGHWETTPVFGPVIHLKKK</sequence>
<protein>
    <submittedName>
        <fullName evidence="3">Uncharacterized protein</fullName>
    </submittedName>
</protein>
<dbReference type="PATRIC" id="fig|817.53.peg.2619"/>
<dbReference type="EMBL" id="JMZZ02000150">
    <property type="protein sequence ID" value="KFX74403.1"/>
    <property type="molecule type" value="Genomic_DNA"/>
</dbReference>
<gene>
    <name evidence="3" type="ORF">EE52_0212680</name>
</gene>
<feature type="signal peptide" evidence="2">
    <location>
        <begin position="1"/>
        <end position="21"/>
    </location>
</feature>
<feature type="compositionally biased region" description="Basic and acidic residues" evidence="1">
    <location>
        <begin position="41"/>
        <end position="52"/>
    </location>
</feature>
<dbReference type="AlphaFoldDB" id="A0A0I9S8P3"/>
<evidence type="ECO:0000313" key="3">
    <source>
        <dbReference type="EMBL" id="KFX74403.1"/>
    </source>
</evidence>
<feature type="chain" id="PRO_5044366431" evidence="2">
    <location>
        <begin position="22"/>
        <end position="263"/>
    </location>
</feature>
<evidence type="ECO:0000256" key="1">
    <source>
        <dbReference type="SAM" id="MobiDB-lite"/>
    </source>
</evidence>